<comment type="caution">
    <text evidence="3">The sequence shown here is derived from an EMBL/GenBank/DDBJ whole genome shotgun (WGS) entry which is preliminary data.</text>
</comment>
<dbReference type="CDD" id="cd01127">
    <property type="entry name" value="TrwB_TraG_TraD_VirD4"/>
    <property type="match status" value="1"/>
</dbReference>
<dbReference type="Pfam" id="PF12696">
    <property type="entry name" value="TraG-D_C"/>
    <property type="match status" value="1"/>
</dbReference>
<evidence type="ECO:0000313" key="3">
    <source>
        <dbReference type="EMBL" id="MFC3051393.1"/>
    </source>
</evidence>
<dbReference type="RefSeq" id="WP_194211538.1">
    <property type="nucleotide sequence ID" value="NZ_CP061205.1"/>
</dbReference>
<accession>A0ABV7D2K5</accession>
<organism evidence="3 4">
    <name type="scientific">Kordiimonas pumila</name>
    <dbReference type="NCBI Taxonomy" id="2161677"/>
    <lineage>
        <taxon>Bacteria</taxon>
        <taxon>Pseudomonadati</taxon>
        <taxon>Pseudomonadota</taxon>
        <taxon>Alphaproteobacteria</taxon>
        <taxon>Kordiimonadales</taxon>
        <taxon>Kordiimonadaceae</taxon>
        <taxon>Kordiimonas</taxon>
    </lineage>
</organism>
<dbReference type="SUPFAM" id="SSF52540">
    <property type="entry name" value="P-loop containing nucleoside triphosphate hydrolases"/>
    <property type="match status" value="1"/>
</dbReference>
<dbReference type="EMBL" id="JBHRSL010000002">
    <property type="protein sequence ID" value="MFC3051393.1"/>
    <property type="molecule type" value="Genomic_DNA"/>
</dbReference>
<dbReference type="Gene3D" id="3.40.50.300">
    <property type="entry name" value="P-loop containing nucleotide triphosphate hydrolases"/>
    <property type="match status" value="2"/>
</dbReference>
<gene>
    <name evidence="3" type="ORF">ACFOKA_05705</name>
</gene>
<evidence type="ECO:0000259" key="2">
    <source>
        <dbReference type="Pfam" id="PF12696"/>
    </source>
</evidence>
<dbReference type="InterPro" id="IPR032689">
    <property type="entry name" value="TraG-D_C"/>
</dbReference>
<sequence>MFSQVTHIAHATLRNKRTLFGIKQPDRLSHTYIIGKTGTGKSSLLFNLIKQDIEAGRGLVLLDPHGDLANKVAQSMPQHRRLDMVYFNTTDPHMPYGCNPLRYVSPEKRPLVASGVLEVFKKLWSGNNWGVNMEHILRNCLLALLEVPHATLVDIPRLLTDKIFREEVIEQITNPQVKVFWGRDFSACGFDRPAALSPVLNKVGAFLADPMLYRVLTASEKPLSFRSLMDQKKVLVVNLAKGQIGEDASSLLGGLLVSMVTLAAFSRADVAEEQRTPFFLYADEFQNFATESFADAVSELRKYGIGLILAHQHLHQVPERIHSAILGNVGTLISFRVGAKDAPYMAREFHPVFSQEDIAGLPNYQMYLKLMIDGVPSKPFSAETMGF</sequence>
<dbReference type="Pfam" id="PF01935">
    <property type="entry name" value="DUF87"/>
    <property type="match status" value="1"/>
</dbReference>
<dbReference type="PANTHER" id="PTHR30121">
    <property type="entry name" value="UNCHARACTERIZED PROTEIN YJGR-RELATED"/>
    <property type="match status" value="1"/>
</dbReference>
<evidence type="ECO:0000259" key="1">
    <source>
        <dbReference type="Pfam" id="PF01935"/>
    </source>
</evidence>
<protein>
    <submittedName>
        <fullName evidence="3">Type IV secretory system conjugative DNA transfer family protein</fullName>
    </submittedName>
</protein>
<evidence type="ECO:0000313" key="4">
    <source>
        <dbReference type="Proteomes" id="UP001595444"/>
    </source>
</evidence>
<dbReference type="InterPro" id="IPR051162">
    <property type="entry name" value="T4SS_component"/>
</dbReference>
<dbReference type="InterPro" id="IPR002789">
    <property type="entry name" value="HerA_central"/>
</dbReference>
<name>A0ABV7D2K5_9PROT</name>
<dbReference type="InterPro" id="IPR027417">
    <property type="entry name" value="P-loop_NTPase"/>
</dbReference>
<dbReference type="PANTHER" id="PTHR30121:SF6">
    <property type="entry name" value="SLR6007 PROTEIN"/>
    <property type="match status" value="1"/>
</dbReference>
<dbReference type="Proteomes" id="UP001595444">
    <property type="component" value="Unassembled WGS sequence"/>
</dbReference>
<feature type="domain" description="TraD/TraG TraM recognition site" evidence="2">
    <location>
        <begin position="278"/>
        <end position="340"/>
    </location>
</feature>
<proteinExistence type="predicted"/>
<keyword evidence="4" id="KW-1185">Reference proteome</keyword>
<feature type="domain" description="Helicase HerA central" evidence="1">
    <location>
        <begin position="29"/>
        <end position="68"/>
    </location>
</feature>
<reference evidence="4" key="1">
    <citation type="journal article" date="2019" name="Int. J. Syst. Evol. Microbiol.">
        <title>The Global Catalogue of Microorganisms (GCM) 10K type strain sequencing project: providing services to taxonomists for standard genome sequencing and annotation.</title>
        <authorList>
            <consortium name="The Broad Institute Genomics Platform"/>
            <consortium name="The Broad Institute Genome Sequencing Center for Infectious Disease"/>
            <person name="Wu L."/>
            <person name="Ma J."/>
        </authorList>
    </citation>
    <scope>NUCLEOTIDE SEQUENCE [LARGE SCALE GENOMIC DNA]</scope>
    <source>
        <strain evidence="4">KCTC 62164</strain>
    </source>
</reference>